<gene>
    <name evidence="9" type="ORF">GCM10011609_85720</name>
</gene>
<organism evidence="9 10">
    <name type="scientific">Lentzea pudingi</name>
    <dbReference type="NCBI Taxonomy" id="1789439"/>
    <lineage>
        <taxon>Bacteria</taxon>
        <taxon>Bacillati</taxon>
        <taxon>Actinomycetota</taxon>
        <taxon>Actinomycetes</taxon>
        <taxon>Pseudonocardiales</taxon>
        <taxon>Pseudonocardiaceae</taxon>
        <taxon>Lentzea</taxon>
    </lineage>
</organism>
<name>A0ABQ2ISI7_9PSEU</name>
<keyword evidence="4 7" id="KW-0812">Transmembrane</keyword>
<keyword evidence="6 7" id="KW-0472">Membrane</keyword>
<evidence type="ECO:0000313" key="10">
    <source>
        <dbReference type="Proteomes" id="UP000597656"/>
    </source>
</evidence>
<dbReference type="InterPro" id="IPR020846">
    <property type="entry name" value="MFS_dom"/>
</dbReference>
<proteinExistence type="predicted"/>
<keyword evidence="2" id="KW-0813">Transport</keyword>
<evidence type="ECO:0000256" key="2">
    <source>
        <dbReference type="ARBA" id="ARBA00022448"/>
    </source>
</evidence>
<evidence type="ECO:0000259" key="8">
    <source>
        <dbReference type="PROSITE" id="PS50850"/>
    </source>
</evidence>
<dbReference type="InterPro" id="IPR036259">
    <property type="entry name" value="MFS_trans_sf"/>
</dbReference>
<dbReference type="SUPFAM" id="SSF103473">
    <property type="entry name" value="MFS general substrate transporter"/>
    <property type="match status" value="1"/>
</dbReference>
<comment type="caution">
    <text evidence="9">The sequence shown here is derived from an EMBL/GenBank/DDBJ whole genome shotgun (WGS) entry which is preliminary data.</text>
</comment>
<protein>
    <recommendedName>
        <fullName evidence="8">Major facilitator superfamily (MFS) profile domain-containing protein</fullName>
    </recommendedName>
</protein>
<evidence type="ECO:0000256" key="1">
    <source>
        <dbReference type="ARBA" id="ARBA00004651"/>
    </source>
</evidence>
<sequence>MRSTENLKVAPQWYGAFETVFGLGLVAGALGASAIGARTGYRALYAVGVSLTGMGMIVGSRLTELWPELIVLLFVGIPAAMSHVAFTPLLLEVVPSTHQSRVLAVISPAEHLAALAGGVGAGWLTSTMLVGFRAEIAGVRFGRIDTVLAAAGALVLMSGLYAWRALRNPAGLTDHPVTPSV</sequence>
<feature type="transmembrane region" description="Helical" evidence="7">
    <location>
        <begin position="111"/>
        <end position="132"/>
    </location>
</feature>
<evidence type="ECO:0000256" key="4">
    <source>
        <dbReference type="ARBA" id="ARBA00022692"/>
    </source>
</evidence>
<dbReference type="PROSITE" id="PS50850">
    <property type="entry name" value="MFS"/>
    <property type="match status" value="1"/>
</dbReference>
<feature type="domain" description="Major facilitator superfamily (MFS) profile" evidence="8">
    <location>
        <begin position="1"/>
        <end position="181"/>
    </location>
</feature>
<dbReference type="Proteomes" id="UP000597656">
    <property type="component" value="Unassembled WGS sequence"/>
</dbReference>
<dbReference type="PANTHER" id="PTHR43266:SF2">
    <property type="entry name" value="MAJOR FACILITATOR SUPERFAMILY (MFS) PROFILE DOMAIN-CONTAINING PROTEIN"/>
    <property type="match status" value="1"/>
</dbReference>
<evidence type="ECO:0000256" key="6">
    <source>
        <dbReference type="ARBA" id="ARBA00023136"/>
    </source>
</evidence>
<keyword evidence="10" id="KW-1185">Reference proteome</keyword>
<evidence type="ECO:0000256" key="7">
    <source>
        <dbReference type="SAM" id="Phobius"/>
    </source>
</evidence>
<reference evidence="10" key="1">
    <citation type="journal article" date="2019" name="Int. J. Syst. Evol. Microbiol.">
        <title>The Global Catalogue of Microorganisms (GCM) 10K type strain sequencing project: providing services to taxonomists for standard genome sequencing and annotation.</title>
        <authorList>
            <consortium name="The Broad Institute Genomics Platform"/>
            <consortium name="The Broad Institute Genome Sequencing Center for Infectious Disease"/>
            <person name="Wu L."/>
            <person name="Ma J."/>
        </authorList>
    </citation>
    <scope>NUCLEOTIDE SEQUENCE [LARGE SCALE GENOMIC DNA]</scope>
    <source>
        <strain evidence="10">CGMCC 4.7319</strain>
    </source>
</reference>
<keyword evidence="3" id="KW-1003">Cell membrane</keyword>
<accession>A0ABQ2ISI7</accession>
<dbReference type="EMBL" id="BMNC01000029">
    <property type="protein sequence ID" value="GGN29007.1"/>
    <property type="molecule type" value="Genomic_DNA"/>
</dbReference>
<comment type="subcellular location">
    <subcellularLocation>
        <location evidence="1">Cell membrane</location>
        <topology evidence="1">Multi-pass membrane protein</topology>
    </subcellularLocation>
</comment>
<evidence type="ECO:0000256" key="3">
    <source>
        <dbReference type="ARBA" id="ARBA00022475"/>
    </source>
</evidence>
<evidence type="ECO:0000313" key="9">
    <source>
        <dbReference type="EMBL" id="GGN29007.1"/>
    </source>
</evidence>
<feature type="transmembrane region" description="Helical" evidence="7">
    <location>
        <begin position="12"/>
        <end position="37"/>
    </location>
</feature>
<feature type="transmembrane region" description="Helical" evidence="7">
    <location>
        <begin position="69"/>
        <end position="91"/>
    </location>
</feature>
<dbReference type="Gene3D" id="1.20.1250.20">
    <property type="entry name" value="MFS general substrate transporter like domains"/>
    <property type="match status" value="1"/>
</dbReference>
<evidence type="ECO:0000256" key="5">
    <source>
        <dbReference type="ARBA" id="ARBA00022989"/>
    </source>
</evidence>
<dbReference type="PANTHER" id="PTHR43266">
    <property type="entry name" value="MACROLIDE-EFFLUX PROTEIN"/>
    <property type="match status" value="1"/>
</dbReference>
<feature type="transmembrane region" description="Helical" evidence="7">
    <location>
        <begin position="144"/>
        <end position="163"/>
    </location>
</feature>
<dbReference type="RefSeq" id="WP_189160588.1">
    <property type="nucleotide sequence ID" value="NZ_BMNC01000029.1"/>
</dbReference>
<feature type="transmembrane region" description="Helical" evidence="7">
    <location>
        <begin position="43"/>
        <end position="62"/>
    </location>
</feature>
<keyword evidence="5 7" id="KW-1133">Transmembrane helix</keyword>